<keyword evidence="2" id="KW-1185">Reference proteome</keyword>
<accession>A0ABX4GDM5</accession>
<protein>
    <submittedName>
        <fullName evidence="1">Uncharacterized protein</fullName>
    </submittedName>
</protein>
<sequence length="69" mass="7385">MLGSWFLPCDLDIPFFEGSYGGRLEAFDADPAAHHIGRGLILVVPESAKVLLTLKVDKAANQAADLCQA</sequence>
<comment type="caution">
    <text evidence="1">The sequence shown here is derived from an EMBL/GenBank/DDBJ whole genome shotgun (WGS) entry which is preliminary data.</text>
</comment>
<dbReference type="EMBL" id="NPEY01000002">
    <property type="protein sequence ID" value="OZT75635.1"/>
    <property type="molecule type" value="Genomic_DNA"/>
</dbReference>
<proteinExistence type="predicted"/>
<evidence type="ECO:0000313" key="2">
    <source>
        <dbReference type="Proteomes" id="UP000216538"/>
    </source>
</evidence>
<gene>
    <name evidence="1" type="ORF">CE457_04400</name>
</gene>
<dbReference type="Proteomes" id="UP000216538">
    <property type="component" value="Unassembled WGS sequence"/>
</dbReference>
<reference evidence="1 2" key="1">
    <citation type="submission" date="2017-07" db="EMBL/GenBank/DDBJ databases">
        <title>Shotgun whole genome sequences of three halophilic bacterial isolates.</title>
        <authorList>
            <person name="Pozzo T."/>
            <person name="Higdon S.M."/>
            <person name="Quillaguaman J."/>
        </authorList>
    </citation>
    <scope>NUCLEOTIDE SEQUENCE [LARGE SCALE GENOMIC DNA]</scope>
    <source>
        <strain evidence="1 2">LC1</strain>
    </source>
</reference>
<name>A0ABX4GDM5_9GAMM</name>
<organism evidence="1 2">
    <name type="scientific">Vreelandella boliviensis LC1</name>
    <dbReference type="NCBI Taxonomy" id="1072583"/>
    <lineage>
        <taxon>Bacteria</taxon>
        <taxon>Pseudomonadati</taxon>
        <taxon>Pseudomonadota</taxon>
        <taxon>Gammaproteobacteria</taxon>
        <taxon>Oceanospirillales</taxon>
        <taxon>Halomonadaceae</taxon>
        <taxon>Vreelandella</taxon>
    </lineage>
</organism>
<evidence type="ECO:0000313" key="1">
    <source>
        <dbReference type="EMBL" id="OZT75635.1"/>
    </source>
</evidence>